<dbReference type="Pfam" id="PF00098">
    <property type="entry name" value="zf-CCHC"/>
    <property type="match status" value="1"/>
</dbReference>
<evidence type="ECO:0000313" key="5">
    <source>
        <dbReference type="Proteomes" id="UP000467841"/>
    </source>
</evidence>
<dbReference type="OrthoDB" id="1731207at2759"/>
<feature type="region of interest" description="Disordered" evidence="2">
    <location>
        <begin position="27"/>
        <end position="96"/>
    </location>
</feature>
<evidence type="ECO:0000256" key="2">
    <source>
        <dbReference type="SAM" id="MobiDB-lite"/>
    </source>
</evidence>
<evidence type="ECO:0000259" key="3">
    <source>
        <dbReference type="PROSITE" id="PS50158"/>
    </source>
</evidence>
<proteinExistence type="predicted"/>
<keyword evidence="1" id="KW-0862">Zinc</keyword>
<dbReference type="SUPFAM" id="SSF57756">
    <property type="entry name" value="Retrovirus zinc finger-like domains"/>
    <property type="match status" value="1"/>
</dbReference>
<dbReference type="Proteomes" id="UP000467841">
    <property type="component" value="Unassembled WGS sequence"/>
</dbReference>
<feature type="compositionally biased region" description="Basic and acidic residues" evidence="2">
    <location>
        <begin position="253"/>
        <end position="263"/>
    </location>
</feature>
<dbReference type="PANTHER" id="PTHR35046:SF9">
    <property type="entry name" value="RNA-DIRECTED DNA POLYMERASE"/>
    <property type="match status" value="1"/>
</dbReference>
<keyword evidence="1" id="KW-0863">Zinc-finger</keyword>
<gene>
    <name evidence="4" type="ORF">MERR_LOCUS37241</name>
</gene>
<comment type="caution">
    <text evidence="4">The sequence shown here is derived from an EMBL/GenBank/DDBJ whole genome shotgun (WGS) entry which is preliminary data.</text>
</comment>
<dbReference type="Gene3D" id="4.10.60.10">
    <property type="entry name" value="Zinc finger, CCHC-type"/>
    <property type="match status" value="1"/>
</dbReference>
<reference evidence="4" key="1">
    <citation type="submission" date="2020-01" db="EMBL/GenBank/DDBJ databases">
        <authorList>
            <person name="Mishra B."/>
        </authorList>
    </citation>
    <scope>NUCLEOTIDE SEQUENCE [LARGE SCALE GENOMIC DNA]</scope>
</reference>
<dbReference type="InterPro" id="IPR001878">
    <property type="entry name" value="Znf_CCHC"/>
</dbReference>
<feature type="domain" description="CCHC-type" evidence="3">
    <location>
        <begin position="269"/>
        <end position="283"/>
    </location>
</feature>
<dbReference type="SMART" id="SM00343">
    <property type="entry name" value="ZnF_C2HC"/>
    <property type="match status" value="1"/>
</dbReference>
<dbReference type="GO" id="GO:0003676">
    <property type="term" value="F:nucleic acid binding"/>
    <property type="evidence" value="ECO:0007669"/>
    <property type="project" value="InterPro"/>
</dbReference>
<accession>A0A6D2KRF7</accession>
<keyword evidence="5" id="KW-1185">Reference proteome</keyword>
<feature type="compositionally biased region" description="Low complexity" evidence="2">
    <location>
        <begin position="69"/>
        <end position="78"/>
    </location>
</feature>
<protein>
    <recommendedName>
        <fullName evidence="3">CCHC-type domain-containing protein</fullName>
    </recommendedName>
</protein>
<sequence length="332" mass="38603">MVTDKEEGSSGVGEALLDQIKKMMADEFDRREQIKQGKRKETRNPIHISDGDKRNDPMASHGLGDDQAHAYYGSGHSSHSSRRRARRQREEPNRMVENLGGYKMRIPPFHGRNNPDEYMDWEKKCEFNFNLHNIIGDNRVKLAVSEFNDYALRWWEQIILAREIGGAFEEAYSGSKSVEEYYQEMEVMLLRANVVEDREATMSRFLGGCLGRDTIEKEKLHSIQFRAAPTNLYRDSKPFAPKSEMKPLATNQDRSRTERTPPARTRDLKCFRCQGFGHYASDCLNKKVMIIATMERLSPRRILSQRNQRKKKSLRSMKPCLSKADFWWPDVS</sequence>
<evidence type="ECO:0000256" key="1">
    <source>
        <dbReference type="PROSITE-ProRule" id="PRU00047"/>
    </source>
</evidence>
<organism evidence="4 5">
    <name type="scientific">Microthlaspi erraticum</name>
    <dbReference type="NCBI Taxonomy" id="1685480"/>
    <lineage>
        <taxon>Eukaryota</taxon>
        <taxon>Viridiplantae</taxon>
        <taxon>Streptophyta</taxon>
        <taxon>Embryophyta</taxon>
        <taxon>Tracheophyta</taxon>
        <taxon>Spermatophyta</taxon>
        <taxon>Magnoliopsida</taxon>
        <taxon>eudicotyledons</taxon>
        <taxon>Gunneridae</taxon>
        <taxon>Pentapetalae</taxon>
        <taxon>rosids</taxon>
        <taxon>malvids</taxon>
        <taxon>Brassicales</taxon>
        <taxon>Brassicaceae</taxon>
        <taxon>Coluteocarpeae</taxon>
        <taxon>Microthlaspi</taxon>
    </lineage>
</organism>
<evidence type="ECO:0000313" key="4">
    <source>
        <dbReference type="EMBL" id="CAA7050006.1"/>
    </source>
</evidence>
<name>A0A6D2KRF7_9BRAS</name>
<dbReference type="AlphaFoldDB" id="A0A6D2KRF7"/>
<dbReference type="GO" id="GO:0008270">
    <property type="term" value="F:zinc ion binding"/>
    <property type="evidence" value="ECO:0007669"/>
    <property type="project" value="UniProtKB-KW"/>
</dbReference>
<dbReference type="PROSITE" id="PS50158">
    <property type="entry name" value="ZF_CCHC"/>
    <property type="match status" value="1"/>
</dbReference>
<feature type="region of interest" description="Disordered" evidence="2">
    <location>
        <begin position="234"/>
        <end position="263"/>
    </location>
</feature>
<dbReference type="EMBL" id="CACVBM020001435">
    <property type="protein sequence ID" value="CAA7050006.1"/>
    <property type="molecule type" value="Genomic_DNA"/>
</dbReference>
<keyword evidence="1" id="KW-0479">Metal-binding</keyword>
<dbReference type="InterPro" id="IPR036875">
    <property type="entry name" value="Znf_CCHC_sf"/>
</dbReference>
<dbReference type="PANTHER" id="PTHR35046">
    <property type="entry name" value="ZINC KNUCKLE (CCHC-TYPE) FAMILY PROTEIN"/>
    <property type="match status" value="1"/>
</dbReference>